<feature type="region of interest" description="Disordered" evidence="5">
    <location>
        <begin position="1203"/>
        <end position="1236"/>
    </location>
</feature>
<feature type="compositionally biased region" description="Basic and acidic residues" evidence="5">
    <location>
        <begin position="820"/>
        <end position="838"/>
    </location>
</feature>
<dbReference type="PANTHER" id="PTHR42648">
    <property type="entry name" value="TRANSPOSASE, PUTATIVE-RELATED"/>
    <property type="match status" value="1"/>
</dbReference>
<dbReference type="GO" id="GO:0004190">
    <property type="term" value="F:aspartic-type endopeptidase activity"/>
    <property type="evidence" value="ECO:0007669"/>
    <property type="project" value="UniProtKB-KW"/>
</dbReference>
<dbReference type="RefSeq" id="XP_052126145.1">
    <property type="nucleotide sequence ID" value="XM_052270185.1"/>
</dbReference>
<gene>
    <name evidence="8" type="primary">LOC113209233</name>
</gene>
<keyword evidence="3" id="KW-0064">Aspartyl protease</keyword>
<keyword evidence="7" id="KW-1185">Reference proteome</keyword>
<keyword evidence="4" id="KW-0378">Hydrolase</keyword>
<feature type="compositionally biased region" description="Basic and acidic residues" evidence="5">
    <location>
        <begin position="1207"/>
        <end position="1220"/>
    </location>
</feature>
<evidence type="ECO:0000256" key="4">
    <source>
        <dbReference type="ARBA" id="ARBA00022801"/>
    </source>
</evidence>
<dbReference type="InterPro" id="IPR036397">
    <property type="entry name" value="RNaseH_sf"/>
</dbReference>
<evidence type="ECO:0000256" key="2">
    <source>
        <dbReference type="ARBA" id="ARBA00022723"/>
    </source>
</evidence>
<evidence type="ECO:0000256" key="5">
    <source>
        <dbReference type="SAM" id="MobiDB-lite"/>
    </source>
</evidence>
<dbReference type="InterPro" id="IPR043502">
    <property type="entry name" value="DNA/RNA_pol_sf"/>
</dbReference>
<feature type="domain" description="Integrase catalytic" evidence="6">
    <location>
        <begin position="573"/>
        <end position="743"/>
    </location>
</feature>
<dbReference type="GO" id="GO:0015074">
    <property type="term" value="P:DNA integration"/>
    <property type="evidence" value="ECO:0007669"/>
    <property type="project" value="InterPro"/>
</dbReference>
<dbReference type="SUPFAM" id="SSF56672">
    <property type="entry name" value="DNA/RNA polymerases"/>
    <property type="match status" value="1"/>
</dbReference>
<dbReference type="GO" id="GO:0042575">
    <property type="term" value="C:DNA polymerase complex"/>
    <property type="evidence" value="ECO:0007669"/>
    <property type="project" value="UniProtKB-ARBA"/>
</dbReference>
<dbReference type="InterPro" id="IPR039537">
    <property type="entry name" value="Retrotran_Ty1/copia-like"/>
</dbReference>
<evidence type="ECO:0000313" key="7">
    <source>
        <dbReference type="Proteomes" id="UP000504606"/>
    </source>
</evidence>
<dbReference type="CDD" id="cd09272">
    <property type="entry name" value="RNase_HI_RT_Ty1"/>
    <property type="match status" value="1"/>
</dbReference>
<dbReference type="GO" id="GO:0006508">
    <property type="term" value="P:proteolysis"/>
    <property type="evidence" value="ECO:0007669"/>
    <property type="project" value="UniProtKB-KW"/>
</dbReference>
<dbReference type="Pfam" id="PF14223">
    <property type="entry name" value="Retrotran_gag_2"/>
    <property type="match status" value="1"/>
</dbReference>
<evidence type="ECO:0000256" key="3">
    <source>
        <dbReference type="ARBA" id="ARBA00022750"/>
    </source>
</evidence>
<feature type="region of interest" description="Disordered" evidence="5">
    <location>
        <begin position="813"/>
        <end position="844"/>
    </location>
</feature>
<dbReference type="Gene3D" id="3.30.420.10">
    <property type="entry name" value="Ribonuclease H-like superfamily/Ribonuclease H"/>
    <property type="match status" value="1"/>
</dbReference>
<dbReference type="Pfam" id="PF13976">
    <property type="entry name" value="gag_pre-integrs"/>
    <property type="match status" value="1"/>
</dbReference>
<dbReference type="PROSITE" id="PS50994">
    <property type="entry name" value="INTEGRASE"/>
    <property type="match status" value="1"/>
</dbReference>
<dbReference type="InterPro" id="IPR001584">
    <property type="entry name" value="Integrase_cat-core"/>
</dbReference>
<dbReference type="InterPro" id="IPR036875">
    <property type="entry name" value="Znf_CCHC_sf"/>
</dbReference>
<dbReference type="PANTHER" id="PTHR42648:SF28">
    <property type="entry name" value="TRANSPOSON-ENCODED PROTEIN WITH RIBONUCLEASE H-LIKE AND RETROVIRUS ZINC FINGER-LIKE DOMAINS"/>
    <property type="match status" value="1"/>
</dbReference>
<dbReference type="GO" id="GO:0071897">
    <property type="term" value="P:DNA biosynthetic process"/>
    <property type="evidence" value="ECO:0007669"/>
    <property type="project" value="UniProtKB-ARBA"/>
</dbReference>
<accession>A0A9C6U4N4</accession>
<dbReference type="SUPFAM" id="SSF57756">
    <property type="entry name" value="Retrovirus zinc finger-like domains"/>
    <property type="match status" value="1"/>
</dbReference>
<keyword evidence="1" id="KW-0645">Protease</keyword>
<dbReference type="Pfam" id="PF07727">
    <property type="entry name" value="RVT_2"/>
    <property type="match status" value="1"/>
</dbReference>
<dbReference type="GeneID" id="113209233"/>
<dbReference type="InterPro" id="IPR012337">
    <property type="entry name" value="RNaseH-like_sf"/>
</dbReference>
<protein>
    <submittedName>
        <fullName evidence="8">Uncharacterized protein LOC113209233</fullName>
    </submittedName>
</protein>
<dbReference type="InterPro" id="IPR057670">
    <property type="entry name" value="SH3_retrovirus"/>
</dbReference>
<dbReference type="InterPro" id="IPR025724">
    <property type="entry name" value="GAG-pre-integrase_dom"/>
</dbReference>
<feature type="region of interest" description="Disordered" evidence="5">
    <location>
        <begin position="1"/>
        <end position="23"/>
    </location>
</feature>
<dbReference type="Pfam" id="PF25597">
    <property type="entry name" value="SH3_retrovirus"/>
    <property type="match status" value="1"/>
</dbReference>
<dbReference type="Pfam" id="PF00665">
    <property type="entry name" value="rve"/>
    <property type="match status" value="1"/>
</dbReference>
<dbReference type="KEGG" id="foc:113209233"/>
<dbReference type="InterPro" id="IPR013103">
    <property type="entry name" value="RVT_2"/>
</dbReference>
<dbReference type="GO" id="GO:0008270">
    <property type="term" value="F:zinc ion binding"/>
    <property type="evidence" value="ECO:0007669"/>
    <property type="project" value="InterPro"/>
</dbReference>
<dbReference type="Pfam" id="PF22936">
    <property type="entry name" value="Pol_BBD"/>
    <property type="match status" value="1"/>
</dbReference>
<reference evidence="8" key="1">
    <citation type="submission" date="2025-08" db="UniProtKB">
        <authorList>
            <consortium name="RefSeq"/>
        </authorList>
    </citation>
    <scope>IDENTIFICATION</scope>
    <source>
        <tissue evidence="8">Whole organism</tissue>
    </source>
</reference>
<name>A0A9C6U4N4_FRAOC</name>
<dbReference type="SUPFAM" id="SSF53098">
    <property type="entry name" value="Ribonuclease H-like"/>
    <property type="match status" value="1"/>
</dbReference>
<dbReference type="GO" id="GO:0003676">
    <property type="term" value="F:nucleic acid binding"/>
    <property type="evidence" value="ECO:0007669"/>
    <property type="project" value="InterPro"/>
</dbReference>
<dbReference type="Proteomes" id="UP000504606">
    <property type="component" value="Unplaced"/>
</dbReference>
<feature type="region of interest" description="Disordered" evidence="5">
    <location>
        <begin position="231"/>
        <end position="261"/>
    </location>
</feature>
<evidence type="ECO:0000259" key="6">
    <source>
        <dbReference type="PROSITE" id="PS50994"/>
    </source>
</evidence>
<evidence type="ECO:0000256" key="1">
    <source>
        <dbReference type="ARBA" id="ARBA00022670"/>
    </source>
</evidence>
<organism evidence="7 8">
    <name type="scientific">Frankliniella occidentalis</name>
    <name type="common">Western flower thrips</name>
    <name type="synonym">Euthrips occidentalis</name>
    <dbReference type="NCBI Taxonomy" id="133901"/>
    <lineage>
        <taxon>Eukaryota</taxon>
        <taxon>Metazoa</taxon>
        <taxon>Ecdysozoa</taxon>
        <taxon>Arthropoda</taxon>
        <taxon>Hexapoda</taxon>
        <taxon>Insecta</taxon>
        <taxon>Pterygota</taxon>
        <taxon>Neoptera</taxon>
        <taxon>Paraneoptera</taxon>
        <taxon>Thysanoptera</taxon>
        <taxon>Terebrantia</taxon>
        <taxon>Thripoidea</taxon>
        <taxon>Thripidae</taxon>
        <taxon>Frankliniella</taxon>
    </lineage>
</organism>
<feature type="compositionally biased region" description="Basic residues" evidence="5">
    <location>
        <begin position="247"/>
        <end position="256"/>
    </location>
</feature>
<dbReference type="OrthoDB" id="411615at2759"/>
<dbReference type="InterPro" id="IPR054722">
    <property type="entry name" value="PolX-like_BBD"/>
</dbReference>
<sequence length="1476" mass="167937">MAATRRNAQLRQDSENQQPKRNINVSGIEKLKGPENWKAWKFLVKIYLRQGEMQQCLEALPPQNVRDQPQAEEMIDDRDAHSIIVTTLDPAVLVHVLDTNYAKEAWDALVSVYEDKGVHRRINLVYELFEIKHHSFSSLREYVMAVKEAVSSIAVTGKPIEDEMAAILLLRNLRPEMRQLRQLIERTAAVVLPGEEEPTLQFATVVDELLKEARVEETDAAKKGHHKVFKFTGSSRQDGGHNMAASRGRHQSRGRGGRGGFVKKAEAGHQYQNKQQQTTQTQCYICEKTNHPTSRCFKGPFPQCPHCQRTNHDQKDCHFKKDSESVNQPKRFKISDSDNGPKGPRSWVVKKTVANMAKAGCSSTSNNIVVQDNGNKDYEMYIDSACSKTMTGDLRSLQNFCEINREPVMCAAGQTLYTKGKGDIKLIANNDIGLEEISSVTYVPGLTSNLLSVASISKSGLVTVFRNNTCEIFESKNIHTLGAPLLKTEEVNGTYIFKFKIEQAKTNFIFQTRSTLNSENLELWHHRLAHINEDYIKQMINNDLVDGISEKQESKNCDTCDKSKQVRASFRSKGARRADDIIKIIHSDVCQVTDGPSWNNYKYFVTFIDDCTRYTMVAMLKSKDEVLEKFIDFKNMVENFTEKNVKILRSDNGGEYCSNEFKDYLRREGIIRQFSCPETPEQNGVAERANRILMEKVRALLKMAGLPNRYWTEALSLAVYIKNVTPTRALEGMVPQHAWTGEKPSIDQLRVFGCLANAHVSGNGKLGDRSKNCIFVGLDDERKGFKLLDMESRKIFTTASVKFYENIFPAKENQPITTPEKQENSKNEVQPIKEKQTEPTETAVQPESFWNAHTSTNLPRETDPAAQIFATEKESGNPDIATVSREMGKRKRKPKEFPGFVAYGIGEVNEETDLHTEPSTFFIPKDFNEAMNCTESDHWLEAMIDEIGSFEKNSVWELVPLPTGAKVVGNRWVYRRKTDKDGNTIYRARLVAKGYTQVHGIDYHETFAPVIRRSVLRMLFSVAVNFNLKIDHLDVKTAFLYGDLSEDVFMCQPEGFSVEGSESHVCQLKKAMYGLKQAARSWYQKADKVLKKLKFKNFPDEPCVYIKSTKTSVIMVALYVDDFFVIYNLTKDKNELLTALQLEFEIKDLGEAQNCLGMKIERDWNAGTLKLHQENYIESILAEYGMADCHVKYTPMDGRPVFPKTGNLKDEKVSSDDTVAKKGKRKKAASERTDQQIPAKLRKGKVGERENPLPYRELIGCLLYLSTNTRPDIAYTVSYLSQFNSNYTEVHYALAMRVLRYLKHTKSMGLTYHRSQNPTFCITGYADADFAGDETDYKSHSGYLFTLDGNLITWESKKQGLIALSSTESEYISVTEATREALYLNELIEEMFNCGEQTVTIFNDNQSALETAYSQNFSTRTKHFGVRKQYVRDCVQRGSIELQYMPSRLMPADVLTKPLVRILHEDCCKYLKMSSD</sequence>
<evidence type="ECO:0000313" key="8">
    <source>
        <dbReference type="RefSeq" id="XP_052126145.1"/>
    </source>
</evidence>
<proteinExistence type="predicted"/>
<keyword evidence="2" id="KW-0479">Metal-binding</keyword>